<organism evidence="1 2">
    <name type="scientific">Cyclocybe aegerita</name>
    <name type="common">Black poplar mushroom</name>
    <name type="synonym">Agrocybe aegerita</name>
    <dbReference type="NCBI Taxonomy" id="1973307"/>
    <lineage>
        <taxon>Eukaryota</taxon>
        <taxon>Fungi</taxon>
        <taxon>Dikarya</taxon>
        <taxon>Basidiomycota</taxon>
        <taxon>Agaricomycotina</taxon>
        <taxon>Agaricomycetes</taxon>
        <taxon>Agaricomycetidae</taxon>
        <taxon>Agaricales</taxon>
        <taxon>Agaricineae</taxon>
        <taxon>Bolbitiaceae</taxon>
        <taxon>Cyclocybe</taxon>
    </lineage>
</organism>
<reference evidence="1 2" key="1">
    <citation type="submission" date="2020-01" db="EMBL/GenBank/DDBJ databases">
        <authorList>
            <person name="Gupta K D."/>
        </authorList>
    </citation>
    <scope>NUCLEOTIDE SEQUENCE [LARGE SCALE GENOMIC DNA]</scope>
</reference>
<dbReference type="EMBL" id="CACVBS010000038">
    <property type="protein sequence ID" value="CAA7263051.1"/>
    <property type="molecule type" value="Genomic_DNA"/>
</dbReference>
<accession>A0A8S0VZ16</accession>
<evidence type="ECO:0000313" key="1">
    <source>
        <dbReference type="EMBL" id="CAA7263051.1"/>
    </source>
</evidence>
<dbReference type="AlphaFoldDB" id="A0A8S0VZ16"/>
<evidence type="ECO:0000313" key="2">
    <source>
        <dbReference type="Proteomes" id="UP000467700"/>
    </source>
</evidence>
<dbReference type="Proteomes" id="UP000467700">
    <property type="component" value="Unassembled WGS sequence"/>
</dbReference>
<name>A0A8S0VZ16_CYCAE</name>
<dbReference type="OrthoDB" id="2964870at2759"/>
<comment type="caution">
    <text evidence="1">The sequence shown here is derived from an EMBL/GenBank/DDBJ whole genome shotgun (WGS) entry which is preliminary data.</text>
</comment>
<gene>
    <name evidence="1" type="ORF">AAE3_LOCUS5319</name>
</gene>
<keyword evidence="2" id="KW-1185">Reference proteome</keyword>
<sequence length="173" mass="20047">MVVPSPLTHDQLFAQLETQYHHKFVPASALFWTHNGQHAMRLEVPRAPHAGVQRQDDDPEGYLFYNHVEDLDLERGTRYVMFPNTYRTKQDHAAVVQFFHNDPSKCYAQLNNDQNIPRRVKGFVDFNPDRVLFYPKQMNPEFTAIFIPSEAIKMPDALGTASVETQTVEWSNI</sequence>
<proteinExistence type="predicted"/>
<protein>
    <submittedName>
        <fullName evidence="1">Uncharacterized protein</fullName>
    </submittedName>
</protein>